<evidence type="ECO:0000256" key="10">
    <source>
        <dbReference type="ARBA" id="ARBA00023136"/>
    </source>
</evidence>
<comment type="pathway">
    <text evidence="3">Alkaloid biosynthesis.</text>
</comment>
<keyword evidence="12" id="KW-0503">Monooxygenase</keyword>
<comment type="similarity">
    <text evidence="12">Belongs to the cytochrome P450 family.</text>
</comment>
<dbReference type="PROSITE" id="PS00086">
    <property type="entry name" value="CYTOCHROME_P450"/>
    <property type="match status" value="1"/>
</dbReference>
<dbReference type="GO" id="GO:0016705">
    <property type="term" value="F:oxidoreductase activity, acting on paired donors, with incorporation or reduction of molecular oxygen"/>
    <property type="evidence" value="ECO:0007669"/>
    <property type="project" value="InterPro"/>
</dbReference>
<dbReference type="FunFam" id="1.10.630.10:FF:000026">
    <property type="entry name" value="Cytochrome P450 82C4"/>
    <property type="match status" value="1"/>
</dbReference>
<evidence type="ECO:0000256" key="7">
    <source>
        <dbReference type="ARBA" id="ARBA00022989"/>
    </source>
</evidence>
<dbReference type="Gramene" id="RZC71877">
    <property type="protein sequence ID" value="RZC71877"/>
    <property type="gene ID" value="C5167_034996"/>
</dbReference>
<gene>
    <name evidence="14" type="ORF">C5167_034996</name>
</gene>
<dbReference type="GO" id="GO:0033075">
    <property type="term" value="P:isoquinoline alkaloid biosynthetic process"/>
    <property type="evidence" value="ECO:0007669"/>
    <property type="project" value="UniProtKB-ARBA"/>
</dbReference>
<keyword evidence="8 12" id="KW-0560">Oxidoreductase</keyword>
<keyword evidence="9 11" id="KW-0408">Iron</keyword>
<dbReference type="GO" id="GO:0004497">
    <property type="term" value="F:monooxygenase activity"/>
    <property type="evidence" value="ECO:0007669"/>
    <property type="project" value="UniProtKB-KW"/>
</dbReference>
<dbReference type="AlphaFoldDB" id="A0A4Y7KGA1"/>
<dbReference type="GO" id="GO:0020037">
    <property type="term" value="F:heme binding"/>
    <property type="evidence" value="ECO:0007669"/>
    <property type="project" value="InterPro"/>
</dbReference>
<evidence type="ECO:0000256" key="1">
    <source>
        <dbReference type="ARBA" id="ARBA00001971"/>
    </source>
</evidence>
<dbReference type="SUPFAM" id="SSF48264">
    <property type="entry name" value="Cytochrome P450"/>
    <property type="match status" value="1"/>
</dbReference>
<evidence type="ECO:0000256" key="4">
    <source>
        <dbReference type="ARBA" id="ARBA00022617"/>
    </source>
</evidence>
<dbReference type="Pfam" id="PF00067">
    <property type="entry name" value="p450"/>
    <property type="match status" value="2"/>
</dbReference>
<dbReference type="OMA" id="CYNNAVF"/>
<accession>A0A4Y7KGA1</accession>
<comment type="cofactor">
    <cofactor evidence="1 11">
        <name>heme</name>
        <dbReference type="ChEBI" id="CHEBI:30413"/>
    </cofactor>
</comment>
<dbReference type="InterPro" id="IPR036396">
    <property type="entry name" value="Cyt_P450_sf"/>
</dbReference>
<evidence type="ECO:0000256" key="11">
    <source>
        <dbReference type="PIRSR" id="PIRSR602401-1"/>
    </source>
</evidence>
<feature type="transmembrane region" description="Helical" evidence="13">
    <location>
        <begin position="18"/>
        <end position="36"/>
    </location>
</feature>
<dbReference type="PANTHER" id="PTHR47947">
    <property type="entry name" value="CYTOCHROME P450 82C3-RELATED"/>
    <property type="match status" value="1"/>
</dbReference>
<evidence type="ECO:0000256" key="8">
    <source>
        <dbReference type="ARBA" id="ARBA00023002"/>
    </source>
</evidence>
<dbReference type="Proteomes" id="UP000316621">
    <property type="component" value="Chromosome 7"/>
</dbReference>
<dbReference type="InterPro" id="IPR001128">
    <property type="entry name" value="Cyt_P450"/>
</dbReference>
<keyword evidence="5 13" id="KW-0812">Transmembrane</keyword>
<evidence type="ECO:0000256" key="12">
    <source>
        <dbReference type="RuleBase" id="RU000461"/>
    </source>
</evidence>
<evidence type="ECO:0000256" key="2">
    <source>
        <dbReference type="ARBA" id="ARBA00004167"/>
    </source>
</evidence>
<name>A0A4Y7KGA1_PAPSO</name>
<proteinExistence type="inferred from homology"/>
<keyword evidence="4 11" id="KW-0349">Heme</keyword>
<dbReference type="EMBL" id="CM010721">
    <property type="protein sequence ID" value="RZC71877.1"/>
    <property type="molecule type" value="Genomic_DNA"/>
</dbReference>
<dbReference type="Gene3D" id="1.10.630.10">
    <property type="entry name" value="Cytochrome P450"/>
    <property type="match status" value="1"/>
</dbReference>
<dbReference type="GO" id="GO:0005506">
    <property type="term" value="F:iron ion binding"/>
    <property type="evidence" value="ECO:0007669"/>
    <property type="project" value="InterPro"/>
</dbReference>
<evidence type="ECO:0000313" key="15">
    <source>
        <dbReference type="Proteomes" id="UP000316621"/>
    </source>
</evidence>
<dbReference type="PANTHER" id="PTHR47947:SF26">
    <property type="entry name" value="CYTOCHROME P450"/>
    <property type="match status" value="1"/>
</dbReference>
<reference evidence="14 15" key="1">
    <citation type="journal article" date="2018" name="Science">
        <title>The opium poppy genome and morphinan production.</title>
        <authorList>
            <person name="Guo L."/>
            <person name="Winzer T."/>
            <person name="Yang X."/>
            <person name="Li Y."/>
            <person name="Ning Z."/>
            <person name="He Z."/>
            <person name="Teodor R."/>
            <person name="Lu Y."/>
            <person name="Bowser T.A."/>
            <person name="Graham I.A."/>
            <person name="Ye K."/>
        </authorList>
    </citation>
    <scope>NUCLEOTIDE SEQUENCE [LARGE SCALE GENOMIC DNA]</scope>
    <source>
        <strain evidence="15">cv. HN1</strain>
        <tissue evidence="14">Leaves</tissue>
    </source>
</reference>
<dbReference type="GO" id="GO:0016020">
    <property type="term" value="C:membrane"/>
    <property type="evidence" value="ECO:0007669"/>
    <property type="project" value="UniProtKB-SubCell"/>
</dbReference>
<dbReference type="PRINTS" id="PR00463">
    <property type="entry name" value="EP450I"/>
</dbReference>
<evidence type="ECO:0000256" key="6">
    <source>
        <dbReference type="ARBA" id="ARBA00022723"/>
    </source>
</evidence>
<organism evidence="14 15">
    <name type="scientific">Papaver somniferum</name>
    <name type="common">Opium poppy</name>
    <dbReference type="NCBI Taxonomy" id="3469"/>
    <lineage>
        <taxon>Eukaryota</taxon>
        <taxon>Viridiplantae</taxon>
        <taxon>Streptophyta</taxon>
        <taxon>Embryophyta</taxon>
        <taxon>Tracheophyta</taxon>
        <taxon>Spermatophyta</taxon>
        <taxon>Magnoliopsida</taxon>
        <taxon>Ranunculales</taxon>
        <taxon>Papaveraceae</taxon>
        <taxon>Papaveroideae</taxon>
        <taxon>Papaver</taxon>
    </lineage>
</organism>
<dbReference type="InterPro" id="IPR002401">
    <property type="entry name" value="Cyt_P450_E_grp-I"/>
</dbReference>
<dbReference type="STRING" id="3469.A0A4Y7KGA1"/>
<keyword evidence="7 13" id="KW-1133">Transmembrane helix</keyword>
<comment type="subcellular location">
    <subcellularLocation>
        <location evidence="2">Membrane</location>
        <topology evidence="2">Single-pass membrane protein</topology>
    </subcellularLocation>
</comment>
<feature type="binding site" description="axial binding residue" evidence="11">
    <location>
        <position position="425"/>
    </location>
    <ligand>
        <name>heme</name>
        <dbReference type="ChEBI" id="CHEBI:30413"/>
    </ligand>
    <ligandPart>
        <name>Fe</name>
        <dbReference type="ChEBI" id="CHEBI:18248"/>
    </ligandPart>
</feature>
<dbReference type="InterPro" id="IPR017972">
    <property type="entry name" value="Cyt_P450_CS"/>
</dbReference>
<evidence type="ECO:0008006" key="16">
    <source>
        <dbReference type="Google" id="ProtNLM"/>
    </source>
</evidence>
<keyword evidence="6 11" id="KW-0479">Metal-binding</keyword>
<evidence type="ECO:0000256" key="3">
    <source>
        <dbReference type="ARBA" id="ARBA00004913"/>
    </source>
</evidence>
<dbReference type="InterPro" id="IPR050651">
    <property type="entry name" value="Plant_Cytochrome_P450_Monoox"/>
</dbReference>
<sequence>MEAYAEISALCNTINGDALLMTMVAALGLVAALRKVRMMKKNNTRPMPPEAAGAWPVVGHLRLLGGPDLPHKTLGAMADKYGPIFVIRIGSSPTVAISSSEAAREIFTTNDKIWASKPTVIAAMKHMGYDTAMYGFSPYGPYFRAINKIVVQQLLSNRRLISGKRCFVGDEDEVSRRYQKALSNFFRLVAVFVPSDAIPILRGWIDLGGYEGEMKRTGKDLDSILSKMLDEHKIKRQKRSGEEAVEEDFMDVMLSIFEKDPKLMSDSNFDADTIIKATCQTMMVAGSDTLMVTLVWVLSLLVNHPDILQKVHEEMDIHVGRERQVDESDIKNLLYLQAATKETLRLYPPGPIMTRESTEDCTLLGYHIPAATRLIVNISKVQRDPQVWTSASEFKPERFLAGGEVDVSRDHSFQFMPFGGGRRSCPGTSLALQVVHLALARLIHGFDFKTPSGEPTDMTESPGLTNVKATPLDLLVTPRLSPKLYTC</sequence>
<protein>
    <recommendedName>
        <fullName evidence="16">Cytochrome P450</fullName>
    </recommendedName>
</protein>
<dbReference type="PRINTS" id="PR00385">
    <property type="entry name" value="P450"/>
</dbReference>
<keyword evidence="15" id="KW-1185">Reference proteome</keyword>
<evidence type="ECO:0000256" key="5">
    <source>
        <dbReference type="ARBA" id="ARBA00022692"/>
    </source>
</evidence>
<evidence type="ECO:0000256" key="9">
    <source>
        <dbReference type="ARBA" id="ARBA00023004"/>
    </source>
</evidence>
<evidence type="ECO:0000256" key="13">
    <source>
        <dbReference type="SAM" id="Phobius"/>
    </source>
</evidence>
<keyword evidence="10 13" id="KW-0472">Membrane</keyword>
<evidence type="ECO:0000313" key="14">
    <source>
        <dbReference type="EMBL" id="RZC71877.1"/>
    </source>
</evidence>